<keyword evidence="3" id="KW-1185">Reference proteome</keyword>
<dbReference type="EMBL" id="JABSNP010000001">
    <property type="protein sequence ID" value="NRT17272.1"/>
    <property type="molecule type" value="Genomic_DNA"/>
</dbReference>
<dbReference type="PANTHER" id="PTHR22916">
    <property type="entry name" value="GLYCOSYLTRANSFERASE"/>
    <property type="match status" value="1"/>
</dbReference>
<reference evidence="2 3" key="1">
    <citation type="submission" date="2020-05" db="EMBL/GenBank/DDBJ databases">
        <title>Genomic Encyclopedia of Type Strains, Phase IV (KMG-V): Genome sequencing to study the core and pangenomes of soil and plant-associated prokaryotes.</title>
        <authorList>
            <person name="Whitman W."/>
        </authorList>
    </citation>
    <scope>NUCLEOTIDE SEQUENCE [LARGE SCALE GENOMIC DNA]</scope>
    <source>
        <strain evidence="2 3">9A</strain>
    </source>
</reference>
<name>A0ABX2FJX7_9BACT</name>
<organism evidence="2 3">
    <name type="scientific">Hymenobacter caeli</name>
    <dbReference type="NCBI Taxonomy" id="2735894"/>
    <lineage>
        <taxon>Bacteria</taxon>
        <taxon>Pseudomonadati</taxon>
        <taxon>Bacteroidota</taxon>
        <taxon>Cytophagia</taxon>
        <taxon>Cytophagales</taxon>
        <taxon>Hymenobacteraceae</taxon>
        <taxon>Hymenobacter</taxon>
    </lineage>
</organism>
<dbReference type="Proteomes" id="UP000779507">
    <property type="component" value="Unassembled WGS sequence"/>
</dbReference>
<evidence type="ECO:0000313" key="3">
    <source>
        <dbReference type="Proteomes" id="UP000779507"/>
    </source>
</evidence>
<accession>A0ABX2FJX7</accession>
<evidence type="ECO:0000259" key="1">
    <source>
        <dbReference type="Pfam" id="PF00535"/>
    </source>
</evidence>
<dbReference type="CDD" id="cd00761">
    <property type="entry name" value="Glyco_tranf_GTA_type"/>
    <property type="match status" value="1"/>
</dbReference>
<sequence length="338" mass="39094">MPKVSVIIPNYNHAKYLVQRIESVLTQTLRDTEVVILDDCSPDNSREIIERYAQQDNRIRVVYNEQNSGNTFKQWNKGIGEATGEYVWIAESDDYADTNFLAVLVARLDADSAVGVAYCDSWLTDEANAVNLVDRGYLHRVDPARWAHSFTCDGMELIRHYMSFVNVIPNASAVVLRRSLLAEIGAAATDYKLAGDWLYWGRILSVTKVAYVAERLNYFRQHTNNVRSKVRGGNELLQFSYAISQMRQYGEPDAEMYAQAMERNFEWWFYIMVYSDFSVSNHLKIYKNFAYKNGKFPALFFKNAFRLVYKDKFNGLRHIVGGKILKRPSFSPPHWFSM</sequence>
<evidence type="ECO:0000313" key="2">
    <source>
        <dbReference type="EMBL" id="NRT17272.1"/>
    </source>
</evidence>
<feature type="domain" description="Glycosyltransferase 2-like" evidence="1">
    <location>
        <begin position="5"/>
        <end position="119"/>
    </location>
</feature>
<dbReference type="Pfam" id="PF00535">
    <property type="entry name" value="Glycos_transf_2"/>
    <property type="match status" value="1"/>
</dbReference>
<proteinExistence type="predicted"/>
<dbReference type="InterPro" id="IPR001173">
    <property type="entry name" value="Glyco_trans_2-like"/>
</dbReference>
<comment type="caution">
    <text evidence="2">The sequence shown here is derived from an EMBL/GenBank/DDBJ whole genome shotgun (WGS) entry which is preliminary data.</text>
</comment>
<dbReference type="PANTHER" id="PTHR22916:SF3">
    <property type="entry name" value="UDP-GLCNAC:BETAGAL BETA-1,3-N-ACETYLGLUCOSAMINYLTRANSFERASE-LIKE PROTEIN 1"/>
    <property type="match status" value="1"/>
</dbReference>
<dbReference type="RefSeq" id="WP_217425605.1">
    <property type="nucleotide sequence ID" value="NZ_JABSNP010000001.1"/>
</dbReference>
<gene>
    <name evidence="2" type="ORF">HNP98_000075</name>
</gene>
<protein>
    <submittedName>
        <fullName evidence="2">Glycosyltransferase involved in cell wall biosynthesis</fullName>
    </submittedName>
</protein>